<dbReference type="Pfam" id="PF13193">
    <property type="entry name" value="AMP-binding_C"/>
    <property type="match status" value="1"/>
</dbReference>
<name>A0A8A3PN56_9HELO</name>
<evidence type="ECO:0000256" key="15">
    <source>
        <dbReference type="ARBA" id="ARBA00023140"/>
    </source>
</evidence>
<dbReference type="OrthoDB" id="10253869at2759"/>
<evidence type="ECO:0000256" key="3">
    <source>
        <dbReference type="ARBA" id="ARBA00004651"/>
    </source>
</evidence>
<dbReference type="PANTHER" id="PTHR43107:SF6">
    <property type="entry name" value="ACYL-COA SYNTHETASE FAMILY PROTEIN (CEFD1), PUTATIVE (AFU_ORTHOLOGUE AFUA_6G03630)-RELATED"/>
    <property type="match status" value="1"/>
</dbReference>
<feature type="domain" description="AMP-binding enzyme C-terminal" evidence="22">
    <location>
        <begin position="494"/>
        <end position="564"/>
    </location>
</feature>
<evidence type="ECO:0000256" key="12">
    <source>
        <dbReference type="ARBA" id="ARBA00022989"/>
    </source>
</evidence>
<evidence type="ECO:0000256" key="7">
    <source>
        <dbReference type="ARBA" id="ARBA00022598"/>
    </source>
</evidence>
<evidence type="ECO:0000256" key="8">
    <source>
        <dbReference type="ARBA" id="ARBA00022677"/>
    </source>
</evidence>
<dbReference type="InterPro" id="IPR020845">
    <property type="entry name" value="AMP-binding_CS"/>
</dbReference>
<feature type="domain" description="AMP-dependent synthetase/ligase" evidence="21">
    <location>
        <begin position="56"/>
        <end position="380"/>
    </location>
</feature>
<feature type="compositionally biased region" description="Polar residues" evidence="20">
    <location>
        <begin position="776"/>
        <end position="792"/>
    </location>
</feature>
<keyword evidence="5" id="KW-0813">Transport</keyword>
<dbReference type="Proteomes" id="UP000672032">
    <property type="component" value="Chromosome 7"/>
</dbReference>
<keyword evidence="24" id="KW-1185">Reference proteome</keyword>
<evidence type="ECO:0000256" key="6">
    <source>
        <dbReference type="ARBA" id="ARBA00022475"/>
    </source>
</evidence>
<evidence type="ECO:0000256" key="5">
    <source>
        <dbReference type="ARBA" id="ARBA00022448"/>
    </source>
</evidence>
<feature type="compositionally biased region" description="Basic residues" evidence="20">
    <location>
        <begin position="954"/>
        <end position="965"/>
    </location>
</feature>
<keyword evidence="11" id="KW-0067">ATP-binding</keyword>
<dbReference type="FunFam" id="3.40.50.12780:FF:000019">
    <property type="entry name" value="Long-chain fatty acid transporter"/>
    <property type="match status" value="1"/>
</dbReference>
<dbReference type="Gene3D" id="3.30.300.30">
    <property type="match status" value="1"/>
</dbReference>
<dbReference type="InterPro" id="IPR000873">
    <property type="entry name" value="AMP-dep_synth/lig_dom"/>
</dbReference>
<comment type="subcellular location">
    <subcellularLocation>
        <location evidence="3">Cell membrane</location>
        <topology evidence="3">Multi-pass membrane protein</topology>
    </subcellularLocation>
    <subcellularLocation>
        <location evidence="1">Lipid droplet</location>
    </subcellularLocation>
    <subcellularLocation>
        <location evidence="2">Peroxisome membrane</location>
        <topology evidence="2">Multi-pass membrane protein</topology>
    </subcellularLocation>
</comment>
<evidence type="ECO:0000259" key="21">
    <source>
        <dbReference type="Pfam" id="PF00501"/>
    </source>
</evidence>
<comment type="catalytic activity">
    <reaction evidence="16">
        <text>a very long-chain fatty acid + ATP + CoA = a very long-chain fatty acyl-CoA + AMP + diphosphate</text>
        <dbReference type="Rhea" id="RHEA:54536"/>
        <dbReference type="ChEBI" id="CHEBI:30616"/>
        <dbReference type="ChEBI" id="CHEBI:33019"/>
        <dbReference type="ChEBI" id="CHEBI:57287"/>
        <dbReference type="ChEBI" id="CHEBI:58950"/>
        <dbReference type="ChEBI" id="CHEBI:138261"/>
        <dbReference type="ChEBI" id="CHEBI:456215"/>
    </reaction>
</comment>
<feature type="compositionally biased region" description="Basic and acidic residues" evidence="20">
    <location>
        <begin position="920"/>
        <end position="953"/>
    </location>
</feature>
<dbReference type="InterPro" id="IPR045851">
    <property type="entry name" value="AMP-bd_C_sf"/>
</dbReference>
<keyword evidence="10" id="KW-0547">Nucleotide-binding</keyword>
<dbReference type="GO" id="GO:0004467">
    <property type="term" value="F:long-chain fatty acid-CoA ligase activity"/>
    <property type="evidence" value="ECO:0007669"/>
    <property type="project" value="TreeGrafter"/>
</dbReference>
<dbReference type="GO" id="GO:0005524">
    <property type="term" value="F:ATP binding"/>
    <property type="evidence" value="ECO:0007669"/>
    <property type="project" value="UniProtKB-KW"/>
</dbReference>
<dbReference type="InterPro" id="IPR042099">
    <property type="entry name" value="ANL_N_sf"/>
</dbReference>
<protein>
    <recommendedName>
        <fullName evidence="18">Very long-chain fatty acid transport protein</fullName>
    </recommendedName>
    <alternativeName>
        <fullName evidence="19">Very-long-chain acyl-CoA synthetase</fullName>
    </alternativeName>
</protein>
<sequence>MALATAVAAGTSAAAMYLDGKYSIVHDLQGKLKMRRARKRYDEAEKNRRLCLYYLFEDRVKAHPNAECLWSREGCYTWAESYDRVHQYGQWYLTQGVKPGDLVAFYLQNSPNLLLAWLGLWSIGAAPAMINHNLAGNALLHCIKVPKVNLILVDDDLELRSRIEAEQATLEGELGIKITVMDSSTLSEIHNLKAERPEDFYREGVNGKSPMGLLYTSGTTGLPKGCICEVGRFYLTSASRVVGKSLIKDDDRWYNCMPLYHGTGGLTAILNLTNGVTNCIGKKFSTSKFWGDIRDSRATWFTYVGETARYLLAAPPSPQDKDHCVRVMYGNGMRPDVWKKFTERFGVPEVIEFFNSTEGLLALSNHSRGDYLAHCVGHHGLISRWQFHDVYVPVRVDEVSGDIARDPKTGFAIREPYEKGGEIIVAIPDTSAFSGYFDNPEVTSKKYARDVFKKGDLYYRSGDSLRRDNEGRWYFLDRLGDTFRWKGENVSTAEVAEVLGKYEGVMEAIVYGVQLPSHDGRAGCAAVFIDPNIQNFDFAGLLRHTRKHLPKYAVPIFLRIVKEMTPIHNNKQNKAPLREQGIEHDKVKSDDKLLWIEEKGKGNTYVEFHRDHWTDLEYCDIRNEGHIGTGVAKGYCPNHNLENFGEIQGHTERLPSARPSVDQPGSQQPSLEGQQYQPYAQQPHGTLQDGPHVTVPALSNFSRQSTSAGTSKLRASAPEFVARPRTFRSAFPEQTSLQSQHQLPHAQHHHQNWPPQPSNLMNSNSNPNPNPGEFSVSGSQYPSYNQNQPSSFYPASFQPGSLYPSLSQPSFFQVRLFPPTSLLLSSLSQPSLFPPFSLQGPSSSFPPTSMQPQSSSLQPPQQQQYPASGFQPPPQQQYPAQNLHSGYRGGLTSNVPPSRGYSGRQNAGETRLPSSNLRRSLTEDGRARREWIRRTDEWVEEQRSSRSSNDRVRGQNRHHHHGRRK</sequence>
<dbReference type="GO" id="GO:0005778">
    <property type="term" value="C:peroxisomal membrane"/>
    <property type="evidence" value="ECO:0007669"/>
    <property type="project" value="UniProtKB-SubCell"/>
</dbReference>
<dbReference type="EMBL" id="CP063411">
    <property type="protein sequence ID" value="QSZ36580.1"/>
    <property type="molecule type" value="Genomic_DNA"/>
</dbReference>
<feature type="compositionally biased region" description="Polar residues" evidence="20">
    <location>
        <begin position="903"/>
        <end position="919"/>
    </location>
</feature>
<keyword evidence="7" id="KW-0436">Ligase</keyword>
<keyword evidence="13" id="KW-0445">Lipid transport</keyword>
<feature type="compositionally biased region" description="Low complexity" evidence="20">
    <location>
        <begin position="736"/>
        <end position="745"/>
    </location>
</feature>
<keyword evidence="15" id="KW-0576">Peroxisome</keyword>
<evidence type="ECO:0000313" key="23">
    <source>
        <dbReference type="EMBL" id="QSZ36580.1"/>
    </source>
</evidence>
<evidence type="ECO:0000256" key="17">
    <source>
        <dbReference type="ARBA" id="ARBA00060276"/>
    </source>
</evidence>
<gene>
    <name evidence="23" type="ORF">DSL72_006460</name>
</gene>
<evidence type="ECO:0000256" key="11">
    <source>
        <dbReference type="ARBA" id="ARBA00022840"/>
    </source>
</evidence>
<dbReference type="GO" id="GO:0044539">
    <property type="term" value="P:long-chain fatty acid import into cell"/>
    <property type="evidence" value="ECO:0007669"/>
    <property type="project" value="TreeGrafter"/>
</dbReference>
<keyword evidence="9" id="KW-0812">Transmembrane</keyword>
<evidence type="ECO:0000256" key="1">
    <source>
        <dbReference type="ARBA" id="ARBA00004502"/>
    </source>
</evidence>
<dbReference type="GO" id="GO:0009898">
    <property type="term" value="C:cytoplasmic side of plasma membrane"/>
    <property type="evidence" value="ECO:0007669"/>
    <property type="project" value="TreeGrafter"/>
</dbReference>
<evidence type="ECO:0000256" key="16">
    <source>
        <dbReference type="ARBA" id="ARBA00051585"/>
    </source>
</evidence>
<evidence type="ECO:0000259" key="22">
    <source>
        <dbReference type="Pfam" id="PF13193"/>
    </source>
</evidence>
<evidence type="ECO:0000256" key="20">
    <source>
        <dbReference type="SAM" id="MobiDB-lite"/>
    </source>
</evidence>
<reference evidence="23" key="1">
    <citation type="submission" date="2020-10" db="EMBL/GenBank/DDBJ databases">
        <title>Genome Sequence of Monilinia vaccinii-corymbosi Sheds Light on Mummy Berry Disease Infection of Blueberry and Mating Type.</title>
        <authorList>
            <person name="Yow A.G."/>
            <person name="Zhang Y."/>
            <person name="Bansal K."/>
            <person name="Eacker S.M."/>
            <person name="Sullivan S."/>
            <person name="Liachko I."/>
            <person name="Cubeta M.A."/>
            <person name="Rollins J.A."/>
            <person name="Ashrafi H."/>
        </authorList>
    </citation>
    <scope>NUCLEOTIDE SEQUENCE</scope>
    <source>
        <strain evidence="23">RL-1</strain>
    </source>
</reference>
<dbReference type="GO" id="GO:0005811">
    <property type="term" value="C:lipid droplet"/>
    <property type="evidence" value="ECO:0007669"/>
    <property type="project" value="UniProtKB-SubCell"/>
</dbReference>
<evidence type="ECO:0000256" key="10">
    <source>
        <dbReference type="ARBA" id="ARBA00022741"/>
    </source>
</evidence>
<evidence type="ECO:0000256" key="19">
    <source>
        <dbReference type="ARBA" id="ARBA00078285"/>
    </source>
</evidence>
<dbReference type="AlphaFoldDB" id="A0A8A3PN56"/>
<dbReference type="FunFam" id="3.30.300.30:FF:000002">
    <property type="entry name" value="Long-chain fatty acid transport protein 1"/>
    <property type="match status" value="1"/>
</dbReference>
<evidence type="ECO:0000256" key="14">
    <source>
        <dbReference type="ARBA" id="ARBA00023136"/>
    </source>
</evidence>
<feature type="region of interest" description="Disordered" evidence="20">
    <location>
        <begin position="732"/>
        <end position="792"/>
    </location>
</feature>
<evidence type="ECO:0000313" key="24">
    <source>
        <dbReference type="Proteomes" id="UP000672032"/>
    </source>
</evidence>
<evidence type="ECO:0000256" key="18">
    <source>
        <dbReference type="ARBA" id="ARBA00068795"/>
    </source>
</evidence>
<dbReference type="SUPFAM" id="SSF56801">
    <property type="entry name" value="Acetyl-CoA synthetase-like"/>
    <property type="match status" value="1"/>
</dbReference>
<accession>A0A8A3PN56</accession>
<evidence type="ECO:0000256" key="13">
    <source>
        <dbReference type="ARBA" id="ARBA00023055"/>
    </source>
</evidence>
<proteinExistence type="inferred from homology"/>
<dbReference type="Gene3D" id="3.40.50.12780">
    <property type="entry name" value="N-terminal domain of ligase-like"/>
    <property type="match status" value="1"/>
</dbReference>
<feature type="region of interest" description="Disordered" evidence="20">
    <location>
        <begin position="835"/>
        <end position="965"/>
    </location>
</feature>
<organism evidence="23 24">
    <name type="scientific">Monilinia vaccinii-corymbosi</name>
    <dbReference type="NCBI Taxonomy" id="61207"/>
    <lineage>
        <taxon>Eukaryota</taxon>
        <taxon>Fungi</taxon>
        <taxon>Dikarya</taxon>
        <taxon>Ascomycota</taxon>
        <taxon>Pezizomycotina</taxon>
        <taxon>Leotiomycetes</taxon>
        <taxon>Helotiales</taxon>
        <taxon>Sclerotiniaceae</taxon>
        <taxon>Monilinia</taxon>
    </lineage>
</organism>
<keyword evidence="14" id="KW-0472">Membrane</keyword>
<keyword evidence="12" id="KW-1133">Transmembrane helix</keyword>
<dbReference type="PANTHER" id="PTHR43107">
    <property type="entry name" value="LONG-CHAIN FATTY ACID TRANSPORT PROTEIN"/>
    <property type="match status" value="1"/>
</dbReference>
<dbReference type="GO" id="GO:0005324">
    <property type="term" value="F:long-chain fatty acid transmembrane transporter activity"/>
    <property type="evidence" value="ECO:0007669"/>
    <property type="project" value="TreeGrafter"/>
</dbReference>
<dbReference type="Pfam" id="PF00501">
    <property type="entry name" value="AMP-binding"/>
    <property type="match status" value="1"/>
</dbReference>
<comment type="similarity">
    <text evidence="4">Belongs to the ATP-dependent AMP-binding enzyme family.</text>
</comment>
<keyword evidence="8" id="KW-0551">Lipid droplet</keyword>
<evidence type="ECO:0000256" key="9">
    <source>
        <dbReference type="ARBA" id="ARBA00022692"/>
    </source>
</evidence>
<evidence type="ECO:0000256" key="4">
    <source>
        <dbReference type="ARBA" id="ARBA00006432"/>
    </source>
</evidence>
<keyword evidence="6" id="KW-1003">Cell membrane</keyword>
<evidence type="ECO:0000256" key="2">
    <source>
        <dbReference type="ARBA" id="ARBA00004585"/>
    </source>
</evidence>
<comment type="function">
    <text evidence="17">Acyl-CoA synthetase required for both the import of long chain fatty acids (LCFAs) (C14-C18) and the activation very long chain fatty acids (VLCFAs) (C20-C26) by esterification of the fatty acids into metabolically active CoA-thioesters for subsequent degradation or incorporation into phospholipids. The transport and fatty acyl-CoA synthetase activities are genetically separable and are thus independent activities. Esterifies VLCFAs in the peroxisome matrix. The VLCFAs are actively transported into peroxisomes by a PXA1-PXA2 heterodimeric transporter in the peroxisomal membrane.</text>
</comment>
<feature type="compositionally biased region" description="Low complexity" evidence="20">
    <location>
        <begin position="758"/>
        <end position="767"/>
    </location>
</feature>
<feature type="compositionally biased region" description="Low complexity" evidence="20">
    <location>
        <begin position="835"/>
        <end position="866"/>
    </location>
</feature>
<dbReference type="PROSITE" id="PS00455">
    <property type="entry name" value="AMP_BINDING"/>
    <property type="match status" value="1"/>
</dbReference>
<dbReference type="InterPro" id="IPR025110">
    <property type="entry name" value="AMP-bd_C"/>
</dbReference>